<sequence>MYQLMYDEVNEKLIQINPSGESTIITEDFPSKPEVSPDKKKAIYISPLEWERSGSLYMYDMESGYIQEVISPDKDGNIPKYAVWLNKKTIALIKGYGDGTVGIGGNVFIYDIEKQQLTQITHFSSRIQITKLLVKGKLLILRGIRYTDDNFSAFKEYEEEMLIDEVLIDK</sequence>
<organism evidence="1 2">
    <name type="scientific">Sutcliffiella cohnii</name>
    <dbReference type="NCBI Taxonomy" id="33932"/>
    <lineage>
        <taxon>Bacteria</taxon>
        <taxon>Bacillati</taxon>
        <taxon>Bacillota</taxon>
        <taxon>Bacilli</taxon>
        <taxon>Bacillales</taxon>
        <taxon>Bacillaceae</taxon>
        <taxon>Sutcliffiella</taxon>
    </lineage>
</organism>
<reference evidence="1 2" key="1">
    <citation type="submission" date="2016-12" db="EMBL/GenBank/DDBJ databases">
        <title>The whole genome sequencing and assembly of Bacillus cohnii DSM 6307T strain.</title>
        <authorList>
            <person name="Lee Y.-J."/>
            <person name="Yi H."/>
            <person name="Bahn Y.-S."/>
            <person name="Kim J.F."/>
            <person name="Lee D.-W."/>
        </authorList>
    </citation>
    <scope>NUCLEOTIDE SEQUENCE [LARGE SCALE GENOMIC DNA]</scope>
    <source>
        <strain evidence="1 2">DSM 6307</strain>
    </source>
</reference>
<protein>
    <submittedName>
        <fullName evidence="1">Uncharacterized protein</fullName>
    </submittedName>
</protein>
<name>A0A223KNM3_9BACI</name>
<dbReference type="Gene3D" id="2.40.128.660">
    <property type="entry name" value="Uncharacterised protein PF15525, DUF4652"/>
    <property type="match status" value="1"/>
</dbReference>
<evidence type="ECO:0000313" key="1">
    <source>
        <dbReference type="EMBL" id="AST91049.1"/>
    </source>
</evidence>
<keyword evidence="2" id="KW-1185">Reference proteome</keyword>
<accession>A0A223KNM3</accession>
<dbReference type="InterPro" id="IPR028102">
    <property type="entry name" value="DUF4652"/>
</dbReference>
<dbReference type="SUPFAM" id="SSF69304">
    <property type="entry name" value="Tricorn protease N-terminal domain"/>
    <property type="match status" value="1"/>
</dbReference>
<dbReference type="AlphaFoldDB" id="A0A223KNM3"/>
<evidence type="ECO:0000313" key="2">
    <source>
        <dbReference type="Proteomes" id="UP000215224"/>
    </source>
</evidence>
<dbReference type="Proteomes" id="UP000215224">
    <property type="component" value="Chromosome"/>
</dbReference>
<proteinExistence type="predicted"/>
<dbReference type="EMBL" id="CP018866">
    <property type="protein sequence ID" value="AST91049.1"/>
    <property type="molecule type" value="Genomic_DNA"/>
</dbReference>
<gene>
    <name evidence="1" type="ORF">BC6307_07030</name>
</gene>
<dbReference type="Pfam" id="PF15525">
    <property type="entry name" value="DUF4652"/>
    <property type="match status" value="1"/>
</dbReference>
<dbReference type="KEGG" id="bcoh:BC6307_07030"/>